<dbReference type="eggNOG" id="COG0625">
    <property type="taxonomic scope" value="Bacteria"/>
</dbReference>
<dbReference type="SFLD" id="SFLDS00019">
    <property type="entry name" value="Glutathione_Transferase_(cytos"/>
    <property type="match status" value="1"/>
</dbReference>
<name>A0A249PCH1_9HYPH</name>
<dbReference type="InterPro" id="IPR040079">
    <property type="entry name" value="Glutathione_S-Trfase"/>
</dbReference>
<feature type="domain" description="GST N-terminal" evidence="2">
    <location>
        <begin position="1"/>
        <end position="81"/>
    </location>
</feature>
<evidence type="ECO:0000256" key="1">
    <source>
        <dbReference type="RuleBase" id="RU003494"/>
    </source>
</evidence>
<dbReference type="InterPro" id="IPR036249">
    <property type="entry name" value="Thioredoxin-like_sf"/>
</dbReference>
<gene>
    <name evidence="3" type="ORF">SJ05684_c22090</name>
</gene>
<dbReference type="PROSITE" id="PS50404">
    <property type="entry name" value="GST_NTER"/>
    <property type="match status" value="1"/>
</dbReference>
<dbReference type="Pfam" id="PF00043">
    <property type="entry name" value="GST_C"/>
    <property type="match status" value="1"/>
</dbReference>
<organism evidence="3 4">
    <name type="scientific">Sinorhizobium sojae CCBAU 05684</name>
    <dbReference type="NCBI Taxonomy" id="716928"/>
    <lineage>
        <taxon>Bacteria</taxon>
        <taxon>Pseudomonadati</taxon>
        <taxon>Pseudomonadota</taxon>
        <taxon>Alphaproteobacteria</taxon>
        <taxon>Hyphomicrobiales</taxon>
        <taxon>Rhizobiaceae</taxon>
        <taxon>Sinorhizobium/Ensifer group</taxon>
        <taxon>Sinorhizobium</taxon>
    </lineage>
</organism>
<evidence type="ECO:0000313" key="3">
    <source>
        <dbReference type="EMBL" id="ASY63650.1"/>
    </source>
</evidence>
<dbReference type="Gene3D" id="1.20.1050.10">
    <property type="match status" value="1"/>
</dbReference>
<evidence type="ECO:0000259" key="2">
    <source>
        <dbReference type="PROSITE" id="PS50404"/>
    </source>
</evidence>
<dbReference type="SFLD" id="SFLDG00358">
    <property type="entry name" value="Main_(cytGST)"/>
    <property type="match status" value="1"/>
</dbReference>
<dbReference type="STRING" id="716928.GCA_000261485_00339"/>
<reference evidence="3 4" key="1">
    <citation type="submission" date="2017-08" db="EMBL/GenBank/DDBJ databases">
        <title>Multipartite genome sequences of Sinorhizobium species nodulating soybeans.</title>
        <authorList>
            <person name="Tian C.F."/>
        </authorList>
    </citation>
    <scope>NUCLEOTIDE SEQUENCE [LARGE SCALE GENOMIC DNA]</scope>
    <source>
        <strain evidence="3 4">CCBAU 05684</strain>
    </source>
</reference>
<dbReference type="Gene3D" id="3.40.30.10">
    <property type="entry name" value="Glutaredoxin"/>
    <property type="match status" value="1"/>
</dbReference>
<comment type="similarity">
    <text evidence="1">Belongs to the GST superfamily.</text>
</comment>
<dbReference type="InterPro" id="IPR004046">
    <property type="entry name" value="GST_C"/>
</dbReference>
<dbReference type="PANTHER" id="PTHR44051">
    <property type="entry name" value="GLUTATHIONE S-TRANSFERASE-RELATED"/>
    <property type="match status" value="1"/>
</dbReference>
<accession>A0A249PCH1</accession>
<dbReference type="RefSeq" id="WP_034851089.1">
    <property type="nucleotide sequence ID" value="NZ_AJQT01000008.1"/>
</dbReference>
<evidence type="ECO:0000313" key="4">
    <source>
        <dbReference type="Proteomes" id="UP000217211"/>
    </source>
</evidence>
<dbReference type="InterPro" id="IPR036282">
    <property type="entry name" value="Glutathione-S-Trfase_C_sf"/>
</dbReference>
<dbReference type="PANTHER" id="PTHR44051:SF21">
    <property type="entry name" value="GLUTATHIONE S-TRANSFERASE FAMILY PROTEIN"/>
    <property type="match status" value="1"/>
</dbReference>
<dbReference type="OrthoDB" id="5740960at2"/>
<dbReference type="Proteomes" id="UP000217211">
    <property type="component" value="Chromosome"/>
</dbReference>
<proteinExistence type="inferred from homology"/>
<protein>
    <recommendedName>
        <fullName evidence="2">GST N-terminal domain-containing protein</fullName>
    </recommendedName>
</protein>
<dbReference type="AlphaFoldDB" id="A0A249PCH1"/>
<keyword evidence="4" id="KW-1185">Reference proteome</keyword>
<dbReference type="KEGG" id="esj:SJ05684_c22090"/>
<dbReference type="EMBL" id="CP023067">
    <property type="protein sequence ID" value="ASY63650.1"/>
    <property type="molecule type" value="Genomic_DNA"/>
</dbReference>
<dbReference type="SUPFAM" id="SSF52833">
    <property type="entry name" value="Thioredoxin-like"/>
    <property type="match status" value="1"/>
</dbReference>
<dbReference type="SUPFAM" id="SSF47616">
    <property type="entry name" value="GST C-terminal domain-like"/>
    <property type="match status" value="1"/>
</dbReference>
<sequence>MLTLIHAPLSRSSRIIWLLEEIGAEFEIRYVDIRRWDGSGGPDENNPHPHKQVPALLHNGALIWESVAVVQYLTDLYPDSGLGRPPGHPERGAYLSWLAYYAGVIEPAASAHVAGVTANNPVLARLHTEMCAHVIDVLTRQPYLIGERMSAADLLLASALQWMRGILPDSEVIDRYVRVVTDRPALLRAREIDSRPSGFHD</sequence>
<dbReference type="Pfam" id="PF02798">
    <property type="entry name" value="GST_N"/>
    <property type="match status" value="1"/>
</dbReference>
<dbReference type="InterPro" id="IPR004045">
    <property type="entry name" value="Glutathione_S-Trfase_N"/>
</dbReference>
<dbReference type="CDD" id="cd03046">
    <property type="entry name" value="GST_N_GTT1_like"/>
    <property type="match status" value="1"/>
</dbReference>